<reference evidence="1 2" key="1">
    <citation type="journal article" date="2022" name="New Phytol.">
        <title>Ecological generalism drives hyperdiversity of secondary metabolite gene clusters in xylarialean endophytes.</title>
        <authorList>
            <person name="Franco M.E.E."/>
            <person name="Wisecaver J.H."/>
            <person name="Arnold A.E."/>
            <person name="Ju Y.M."/>
            <person name="Slot J.C."/>
            <person name="Ahrendt S."/>
            <person name="Moore L.P."/>
            <person name="Eastman K.E."/>
            <person name="Scott K."/>
            <person name="Konkel Z."/>
            <person name="Mondo S.J."/>
            <person name="Kuo A."/>
            <person name="Hayes R.D."/>
            <person name="Haridas S."/>
            <person name="Andreopoulos B."/>
            <person name="Riley R."/>
            <person name="LaButti K."/>
            <person name="Pangilinan J."/>
            <person name="Lipzen A."/>
            <person name="Amirebrahimi M."/>
            <person name="Yan J."/>
            <person name="Adam C."/>
            <person name="Keymanesh K."/>
            <person name="Ng V."/>
            <person name="Louie K."/>
            <person name="Northen T."/>
            <person name="Drula E."/>
            <person name="Henrissat B."/>
            <person name="Hsieh H.M."/>
            <person name="Youens-Clark K."/>
            <person name="Lutzoni F."/>
            <person name="Miadlikowska J."/>
            <person name="Eastwood D.C."/>
            <person name="Hamelin R.C."/>
            <person name="Grigoriev I.V."/>
            <person name="U'Ren J.M."/>
        </authorList>
    </citation>
    <scope>NUCLEOTIDE SEQUENCE [LARGE SCALE GENOMIC DNA]</scope>
    <source>
        <strain evidence="1 2">ER1909</strain>
    </source>
</reference>
<evidence type="ECO:0000313" key="2">
    <source>
        <dbReference type="Proteomes" id="UP001497680"/>
    </source>
</evidence>
<proteinExistence type="predicted"/>
<comment type="caution">
    <text evidence="1">The sequence shown here is derived from an EMBL/GenBank/DDBJ whole genome shotgun (WGS) entry which is preliminary data.</text>
</comment>
<accession>A0ACC0CIF7</accession>
<name>A0ACC0CIF7_9PEZI</name>
<keyword evidence="1" id="KW-0378">Hydrolase</keyword>
<evidence type="ECO:0000313" key="1">
    <source>
        <dbReference type="EMBL" id="KAI6080189.1"/>
    </source>
</evidence>
<dbReference type="Proteomes" id="UP001497680">
    <property type="component" value="Unassembled WGS sequence"/>
</dbReference>
<organism evidence="1 2">
    <name type="scientific">Hypoxylon rubiginosum</name>
    <dbReference type="NCBI Taxonomy" id="110542"/>
    <lineage>
        <taxon>Eukaryota</taxon>
        <taxon>Fungi</taxon>
        <taxon>Dikarya</taxon>
        <taxon>Ascomycota</taxon>
        <taxon>Pezizomycotina</taxon>
        <taxon>Sordariomycetes</taxon>
        <taxon>Xylariomycetidae</taxon>
        <taxon>Xylariales</taxon>
        <taxon>Hypoxylaceae</taxon>
        <taxon>Hypoxylon</taxon>
    </lineage>
</organism>
<protein>
    <submittedName>
        <fullName evidence="1">Alpha/Beta hydrolase protein</fullName>
    </submittedName>
</protein>
<keyword evidence="2" id="KW-1185">Reference proteome</keyword>
<sequence length="333" mass="37461">MSADALAKIHYYTIQNFTFQDGTTLPSVRLAYLDLNPQASKVAVIPTCFRGRLHSTLNFSNGVFKEWRVIVVALFGNGESSSPSNTTGFPKSLDYRDCVRAQRELVTHLGIDSIDAMAGFSMGGQTVYHWLLMYPGFVKNGIIICSSARTSRHNYQFLEGPRAALESSVDYVGFGGHSEEPKPIRGLRAFGKAYSAWLTSAEWFEEERYKTLGYETLAAWDEEAAGTFYDDWHPDDLLVMLRMWQNGDISKCVEDSHGSVNNALSQITARVLLMPSKTDQYFRWEASEKEARYLADATLEVIPSIWGHTAGGGINEQDTRWMDQKIARFLEES</sequence>
<gene>
    <name evidence="1" type="ORF">F4821DRAFT_252057</name>
</gene>
<dbReference type="EMBL" id="MU394471">
    <property type="protein sequence ID" value="KAI6080189.1"/>
    <property type="molecule type" value="Genomic_DNA"/>
</dbReference>